<dbReference type="EMBL" id="CAJNNV010029056">
    <property type="protein sequence ID" value="CAE8626869.1"/>
    <property type="molecule type" value="Genomic_DNA"/>
</dbReference>
<gene>
    <name evidence="1" type="ORF">PGLA1383_LOCUS43751</name>
</gene>
<reference evidence="1" key="1">
    <citation type="submission" date="2021-02" db="EMBL/GenBank/DDBJ databases">
        <authorList>
            <person name="Dougan E. K."/>
            <person name="Rhodes N."/>
            <person name="Thang M."/>
            <person name="Chan C."/>
        </authorList>
    </citation>
    <scope>NUCLEOTIDE SEQUENCE</scope>
</reference>
<comment type="caution">
    <text evidence="1">The sequence shown here is derived from an EMBL/GenBank/DDBJ whole genome shotgun (WGS) entry which is preliminary data.</text>
</comment>
<dbReference type="Proteomes" id="UP000654075">
    <property type="component" value="Unassembled WGS sequence"/>
</dbReference>
<evidence type="ECO:0000313" key="1">
    <source>
        <dbReference type="EMBL" id="CAE8626869.1"/>
    </source>
</evidence>
<keyword evidence="2" id="KW-1185">Reference proteome</keyword>
<protein>
    <submittedName>
        <fullName evidence="1">Uncharacterized protein</fullName>
    </submittedName>
</protein>
<sequence>MLVVVVVVVLRGALVLWCFLSSCGTAVVSVYNNCDACYRHPSWQRTLLVPRFYPAGPNALLFARCRSDGLGAETLDDRKAASDEGFLLLEGEECVYPEEDKFEAVD</sequence>
<dbReference type="AlphaFoldDB" id="A0A813GL00"/>
<organism evidence="1 2">
    <name type="scientific">Polarella glacialis</name>
    <name type="common">Dinoflagellate</name>
    <dbReference type="NCBI Taxonomy" id="89957"/>
    <lineage>
        <taxon>Eukaryota</taxon>
        <taxon>Sar</taxon>
        <taxon>Alveolata</taxon>
        <taxon>Dinophyceae</taxon>
        <taxon>Suessiales</taxon>
        <taxon>Suessiaceae</taxon>
        <taxon>Polarella</taxon>
    </lineage>
</organism>
<name>A0A813GL00_POLGL</name>
<evidence type="ECO:0000313" key="2">
    <source>
        <dbReference type="Proteomes" id="UP000654075"/>
    </source>
</evidence>
<proteinExistence type="predicted"/>
<accession>A0A813GL00</accession>